<dbReference type="HOGENOM" id="CLU_006493_9_4_10"/>
<evidence type="ECO:0000256" key="7">
    <source>
        <dbReference type="ARBA" id="ARBA00025634"/>
    </source>
</evidence>
<dbReference type="PANTHER" id="PTHR11236">
    <property type="entry name" value="AMINOBENZOATE/ANTHRANILATE SYNTHASE"/>
    <property type="match status" value="1"/>
</dbReference>
<feature type="domain" description="Chorismate-utilising enzyme C-terminal" evidence="9">
    <location>
        <begin position="205"/>
        <end position="456"/>
    </location>
</feature>
<reference evidence="11 12" key="1">
    <citation type="submission" date="2012-06" db="EMBL/GenBank/DDBJ databases">
        <title>The complete genome of Ornithobacterium rhinotracheale DSM 15997.</title>
        <authorList>
            <consortium name="US DOE Joint Genome Institute (JGI-PGF)"/>
            <person name="Lucas S."/>
            <person name="Copeland A."/>
            <person name="Lapidus A."/>
            <person name="Goodwin L."/>
            <person name="Pitluck S."/>
            <person name="Peters L."/>
            <person name="Mikhailova N."/>
            <person name="Teshima H."/>
            <person name="Kyrpides N."/>
            <person name="Mavromatis K."/>
            <person name="Pagani I."/>
            <person name="Ivanova N."/>
            <person name="Ovchinnikova G."/>
            <person name="Zeytun A."/>
            <person name="Detter J.C."/>
            <person name="Han C."/>
            <person name="Land M."/>
            <person name="Hauser L."/>
            <person name="Markowitz V."/>
            <person name="Cheng J.-F."/>
            <person name="Hugenholtz P."/>
            <person name="Woyke T."/>
            <person name="Wu D."/>
            <person name="Lang E."/>
            <person name="Kopitz M."/>
            <person name="Brambilla E."/>
            <person name="Klenk H.-P."/>
            <person name="Eisen J.A."/>
        </authorList>
    </citation>
    <scope>NUCLEOTIDE SEQUENCE [LARGE SCALE GENOMIC DNA]</scope>
    <source>
        <strain evidence="12">ATCC 51463 / DSM 15997 / CCUG 23171 / LMG 9086</strain>
    </source>
</reference>
<accession>I4A138</accession>
<dbReference type="Gene3D" id="3.60.120.10">
    <property type="entry name" value="Anthranilate synthase"/>
    <property type="match status" value="1"/>
</dbReference>
<dbReference type="InterPro" id="IPR019999">
    <property type="entry name" value="Anth_synth_I-like"/>
</dbReference>
<evidence type="ECO:0000256" key="8">
    <source>
        <dbReference type="ARBA" id="ARBA00047683"/>
    </source>
</evidence>
<evidence type="ECO:0000256" key="1">
    <source>
        <dbReference type="ARBA" id="ARBA00001946"/>
    </source>
</evidence>
<dbReference type="PRINTS" id="PR00095">
    <property type="entry name" value="ANTSNTHASEI"/>
</dbReference>
<keyword evidence="4" id="KW-0479">Metal-binding</keyword>
<dbReference type="SUPFAM" id="SSF56322">
    <property type="entry name" value="ADC synthase"/>
    <property type="match status" value="1"/>
</dbReference>
<dbReference type="GO" id="GO:0004049">
    <property type="term" value="F:anthranilate synthase activity"/>
    <property type="evidence" value="ECO:0007669"/>
    <property type="project" value="UniProtKB-EC"/>
</dbReference>
<dbReference type="KEGG" id="orh:Ornrh_1506"/>
<evidence type="ECO:0000256" key="3">
    <source>
        <dbReference type="ARBA" id="ARBA00020653"/>
    </source>
</evidence>
<organism evidence="11 12">
    <name type="scientific">Ornithobacterium rhinotracheale (strain ATCC 51463 / DSM 15997 / CCUG 23171 / CIP 104009 / LMG 9086)</name>
    <dbReference type="NCBI Taxonomy" id="867902"/>
    <lineage>
        <taxon>Bacteria</taxon>
        <taxon>Pseudomonadati</taxon>
        <taxon>Bacteroidota</taxon>
        <taxon>Flavobacteriia</taxon>
        <taxon>Flavobacteriales</taxon>
        <taxon>Weeksellaceae</taxon>
        <taxon>Ornithobacterium</taxon>
    </lineage>
</organism>
<protein>
    <recommendedName>
        <fullName evidence="3">Anthranilate synthase component 1</fullName>
    </recommendedName>
</protein>
<dbReference type="GO" id="GO:0000162">
    <property type="term" value="P:L-tryptophan biosynthetic process"/>
    <property type="evidence" value="ECO:0007669"/>
    <property type="project" value="TreeGrafter"/>
</dbReference>
<keyword evidence="6" id="KW-0456">Lyase</keyword>
<gene>
    <name evidence="11" type="ordered locus">Ornrh_1506</name>
</gene>
<dbReference type="eggNOG" id="COG0147">
    <property type="taxonomic scope" value="Bacteria"/>
</dbReference>
<dbReference type="PATRIC" id="fig|867902.3.peg.1472"/>
<dbReference type="InterPro" id="IPR006805">
    <property type="entry name" value="Anth_synth_I_N"/>
</dbReference>
<evidence type="ECO:0000256" key="6">
    <source>
        <dbReference type="ARBA" id="ARBA00023239"/>
    </source>
</evidence>
<keyword evidence="5" id="KW-0460">Magnesium</keyword>
<feature type="domain" description="Anthranilate synthase component I N-terminal" evidence="10">
    <location>
        <begin position="22"/>
        <end position="163"/>
    </location>
</feature>
<proteinExistence type="predicted"/>
<evidence type="ECO:0000256" key="2">
    <source>
        <dbReference type="ARBA" id="ARBA00011575"/>
    </source>
</evidence>
<comment type="cofactor">
    <cofactor evidence="1">
        <name>Mg(2+)</name>
        <dbReference type="ChEBI" id="CHEBI:18420"/>
    </cofactor>
</comment>
<evidence type="ECO:0000313" key="12">
    <source>
        <dbReference type="Proteomes" id="UP000006051"/>
    </source>
</evidence>
<dbReference type="GO" id="GO:0046872">
    <property type="term" value="F:metal ion binding"/>
    <property type="evidence" value="ECO:0007669"/>
    <property type="project" value="UniProtKB-KW"/>
</dbReference>
<comment type="subunit">
    <text evidence="2">Heterotetramer consisting of two non-identical subunits: a beta subunit (TrpG) and a large alpha subunit (TrpE).</text>
</comment>
<sequence>MYIFLFKQTMKFLTKKYEYLADLNTPVGIYLRLRDTFRETILLESADYSGGNNSKSIIAINPIAGIELTADKKVESKFPDSEIEIFNLDRPIPAVLNDFRNKLEAINPAKEFDYAQGVYGYMSYDTVQYFENLEFQHISSIPLLRYRFYQYVIVLDHHKQELCLYENKVEGVPSRLREIQSLIQNRDVPIFPFRKVGNETSNQTDENYLDLVNKGIQHCLRGDVFQIVLSRRFSQSYEGDEFQVYRALRSINPSPYLYYFDYTDYKIFGSSPESQIMLQDGEAKIHPIAGTFKRTGNDSQDAELSKNLLSDEKENAEHTMLVDLARNDLSKFCKNVRVTKYKEIQWFSHVIHMVSEVKGDFTKSENPFDLIAGTFPQGTLSGSPKHRALEIIDQLEPTSREYYGGCIGFVGLNGSVNKAITIRSFLAKENKLHYQAGAGVVEKSIPENERKEVLNKLGALTKAIDKAEKL</sequence>
<evidence type="ECO:0000256" key="5">
    <source>
        <dbReference type="ARBA" id="ARBA00022842"/>
    </source>
</evidence>
<dbReference type="AlphaFoldDB" id="I4A138"/>
<dbReference type="Proteomes" id="UP000006051">
    <property type="component" value="Chromosome"/>
</dbReference>
<dbReference type="Pfam" id="PF04715">
    <property type="entry name" value="Anth_synt_I_N"/>
    <property type="match status" value="1"/>
</dbReference>
<dbReference type="EMBL" id="CP003283">
    <property type="protein sequence ID" value="AFL97672.1"/>
    <property type="molecule type" value="Genomic_DNA"/>
</dbReference>
<name>I4A138_ORNRL</name>
<dbReference type="STRING" id="867902.Ornrh_1506"/>
<evidence type="ECO:0000259" key="10">
    <source>
        <dbReference type="Pfam" id="PF04715"/>
    </source>
</evidence>
<evidence type="ECO:0000313" key="11">
    <source>
        <dbReference type="EMBL" id="AFL97672.1"/>
    </source>
</evidence>
<comment type="function">
    <text evidence="7">Part of a heterotetrameric complex that catalyzes the two-step biosynthesis of anthranilate, an intermediate in the biosynthesis of L-tryptophan. In the first step, the glutamine-binding beta subunit (TrpG) of anthranilate synthase (AS) provides the glutamine amidotransferase activity which generates ammonia as a substrate that, along with chorismate, is used in the second step, catalyzed by the large alpha subunit of AS (TrpE) to produce anthranilate. In the absence of TrpG, TrpE can synthesize anthranilate directly from chorismate and high concentrations of ammonia.</text>
</comment>
<keyword evidence="12" id="KW-1185">Reference proteome</keyword>
<evidence type="ECO:0000259" key="9">
    <source>
        <dbReference type="Pfam" id="PF00425"/>
    </source>
</evidence>
<dbReference type="PANTHER" id="PTHR11236:SF48">
    <property type="entry name" value="ISOCHORISMATE SYNTHASE MENF"/>
    <property type="match status" value="1"/>
</dbReference>
<comment type="catalytic activity">
    <reaction evidence="8">
        <text>chorismate + L-glutamine = anthranilate + pyruvate + L-glutamate + H(+)</text>
        <dbReference type="Rhea" id="RHEA:21732"/>
        <dbReference type="ChEBI" id="CHEBI:15361"/>
        <dbReference type="ChEBI" id="CHEBI:15378"/>
        <dbReference type="ChEBI" id="CHEBI:16567"/>
        <dbReference type="ChEBI" id="CHEBI:29748"/>
        <dbReference type="ChEBI" id="CHEBI:29985"/>
        <dbReference type="ChEBI" id="CHEBI:58359"/>
        <dbReference type="EC" id="4.1.3.27"/>
    </reaction>
</comment>
<dbReference type="InterPro" id="IPR015890">
    <property type="entry name" value="Chorismate_C"/>
</dbReference>
<evidence type="ECO:0000256" key="4">
    <source>
        <dbReference type="ARBA" id="ARBA00022723"/>
    </source>
</evidence>
<dbReference type="Pfam" id="PF00425">
    <property type="entry name" value="Chorismate_bind"/>
    <property type="match status" value="1"/>
</dbReference>
<dbReference type="InterPro" id="IPR005801">
    <property type="entry name" value="ADC_synthase"/>
</dbReference>